<organism evidence="1">
    <name type="scientific">uncultured Sphingomonas sp</name>
    <dbReference type="NCBI Taxonomy" id="158754"/>
    <lineage>
        <taxon>Bacteria</taxon>
        <taxon>Pseudomonadati</taxon>
        <taxon>Pseudomonadota</taxon>
        <taxon>Alphaproteobacteria</taxon>
        <taxon>Sphingomonadales</taxon>
        <taxon>Sphingomonadaceae</taxon>
        <taxon>Sphingomonas</taxon>
        <taxon>environmental samples</taxon>
    </lineage>
</organism>
<evidence type="ECO:0000313" key="1">
    <source>
        <dbReference type="EMBL" id="CAA9503301.1"/>
    </source>
</evidence>
<protein>
    <submittedName>
        <fullName evidence="1">Uncharacterized protein</fullName>
    </submittedName>
</protein>
<accession>A0A6J4SRI6</accession>
<feature type="non-terminal residue" evidence="1">
    <location>
        <position position="38"/>
    </location>
</feature>
<proteinExistence type="predicted"/>
<feature type="non-terminal residue" evidence="1">
    <location>
        <position position="1"/>
    </location>
</feature>
<dbReference type="EMBL" id="CADCWA010000039">
    <property type="protein sequence ID" value="CAA9503301.1"/>
    <property type="molecule type" value="Genomic_DNA"/>
</dbReference>
<gene>
    <name evidence="1" type="ORF">AVDCRST_MAG31-597</name>
</gene>
<name>A0A6J4SRI6_9SPHN</name>
<sequence>ELYPGAGRGPGERIALVQVGKALRALDPGLRRGTRQAM</sequence>
<dbReference type="AlphaFoldDB" id="A0A6J4SRI6"/>
<reference evidence="1" key="1">
    <citation type="submission" date="2020-02" db="EMBL/GenBank/DDBJ databases">
        <authorList>
            <person name="Meier V. D."/>
        </authorList>
    </citation>
    <scope>NUCLEOTIDE SEQUENCE</scope>
    <source>
        <strain evidence="1">AVDCRST_MAG31</strain>
    </source>
</reference>